<dbReference type="InterPro" id="IPR005018">
    <property type="entry name" value="DOMON_domain"/>
</dbReference>
<proteinExistence type="predicted"/>
<dbReference type="WBParaSite" id="Pan_g14516.t1">
    <property type="protein sequence ID" value="Pan_g14516.t1"/>
    <property type="gene ID" value="Pan_g14516"/>
</dbReference>
<sequence>MQGRDPETDRSGRYIAVGFSDDPWMGNDTVFECVVDGSSGSDVFVSVNVGRMNKRLIGASEGLLSAKGATVLDGQVICRFEVDLDGIKEVESDSERNHEFDSSSLSNKYLLYASGPLSKSGTKLPHPLDHGSDFFPMVTPEKVDLNTYTVIH</sequence>
<feature type="domain" description="DOMON" evidence="1">
    <location>
        <begin position="1"/>
        <end position="115"/>
    </location>
</feature>
<dbReference type="Proteomes" id="UP000492821">
    <property type="component" value="Unassembled WGS sequence"/>
</dbReference>
<organism evidence="2 3">
    <name type="scientific">Panagrellus redivivus</name>
    <name type="common">Microworm</name>
    <dbReference type="NCBI Taxonomy" id="6233"/>
    <lineage>
        <taxon>Eukaryota</taxon>
        <taxon>Metazoa</taxon>
        <taxon>Ecdysozoa</taxon>
        <taxon>Nematoda</taxon>
        <taxon>Chromadorea</taxon>
        <taxon>Rhabditida</taxon>
        <taxon>Tylenchina</taxon>
        <taxon>Panagrolaimomorpha</taxon>
        <taxon>Panagrolaimoidea</taxon>
        <taxon>Panagrolaimidae</taxon>
        <taxon>Panagrellus</taxon>
    </lineage>
</organism>
<evidence type="ECO:0000259" key="1">
    <source>
        <dbReference type="PROSITE" id="PS50836"/>
    </source>
</evidence>
<name>A0A7E4UZB9_PANRE</name>
<protein>
    <submittedName>
        <fullName evidence="3">DOMON domain-containing protein</fullName>
    </submittedName>
</protein>
<evidence type="ECO:0000313" key="2">
    <source>
        <dbReference type="Proteomes" id="UP000492821"/>
    </source>
</evidence>
<reference evidence="2" key="1">
    <citation type="journal article" date="2013" name="Genetics">
        <title>The draft genome and transcriptome of Panagrellus redivivus are shaped by the harsh demands of a free-living lifestyle.</title>
        <authorList>
            <person name="Srinivasan J."/>
            <person name="Dillman A.R."/>
            <person name="Macchietto M.G."/>
            <person name="Heikkinen L."/>
            <person name="Lakso M."/>
            <person name="Fracchia K.M."/>
            <person name="Antoshechkin I."/>
            <person name="Mortazavi A."/>
            <person name="Wong G."/>
            <person name="Sternberg P.W."/>
        </authorList>
    </citation>
    <scope>NUCLEOTIDE SEQUENCE [LARGE SCALE GENOMIC DNA]</scope>
    <source>
        <strain evidence="2">MT8872</strain>
    </source>
</reference>
<dbReference type="PROSITE" id="PS50836">
    <property type="entry name" value="DOMON"/>
    <property type="match status" value="1"/>
</dbReference>
<reference evidence="3" key="2">
    <citation type="submission" date="2020-10" db="UniProtKB">
        <authorList>
            <consortium name="WormBaseParasite"/>
        </authorList>
    </citation>
    <scope>IDENTIFICATION</scope>
</reference>
<dbReference type="AlphaFoldDB" id="A0A7E4UZB9"/>
<evidence type="ECO:0000313" key="3">
    <source>
        <dbReference type="WBParaSite" id="Pan_g14516.t1"/>
    </source>
</evidence>
<keyword evidence="2" id="KW-1185">Reference proteome</keyword>
<accession>A0A7E4UZB9</accession>